<dbReference type="GO" id="GO:0008803">
    <property type="term" value="F:bis(5'-nucleosyl)-tetraphosphatase (symmetrical) activity"/>
    <property type="evidence" value="ECO:0007669"/>
    <property type="project" value="TreeGrafter"/>
</dbReference>
<dbReference type="Proteomes" id="UP000031368">
    <property type="component" value="Plasmid pRgalR602c"/>
</dbReference>
<dbReference type="PANTHER" id="PTHR42850">
    <property type="entry name" value="METALLOPHOSPHOESTERASE"/>
    <property type="match status" value="1"/>
</dbReference>
<keyword evidence="2" id="KW-0614">Plasmid</keyword>
<dbReference type="SUPFAM" id="SSF56300">
    <property type="entry name" value="Metallo-dependent phosphatases"/>
    <property type="match status" value="1"/>
</dbReference>
<dbReference type="InterPro" id="IPR050126">
    <property type="entry name" value="Ap4A_hydrolase"/>
</dbReference>
<dbReference type="SMR" id="A0A0B4XFT9"/>
<dbReference type="GO" id="GO:0110154">
    <property type="term" value="P:RNA decapping"/>
    <property type="evidence" value="ECO:0007669"/>
    <property type="project" value="TreeGrafter"/>
</dbReference>
<dbReference type="Pfam" id="PF00149">
    <property type="entry name" value="Metallophos"/>
    <property type="match status" value="1"/>
</dbReference>
<dbReference type="PANTHER" id="PTHR42850:SF4">
    <property type="entry name" value="ZINC-DEPENDENT ENDOPOLYPHOSPHATASE"/>
    <property type="match status" value="1"/>
</dbReference>
<reference evidence="2 3" key="1">
    <citation type="submission" date="2013-11" db="EMBL/GenBank/DDBJ databases">
        <title>Complete genome sequence of Rhizobium gallicum bv. gallicum R602.</title>
        <authorList>
            <person name="Bustos P."/>
            <person name="Santamaria R.I."/>
            <person name="Lozano L."/>
            <person name="Acosta J.L."/>
            <person name="Ormeno-Orrillo E."/>
            <person name="Rogel M.A."/>
            <person name="Romero D."/>
            <person name="Cevallos M.A."/>
            <person name="Martinez-Romero E."/>
            <person name="Gonzalez V."/>
        </authorList>
    </citation>
    <scope>NUCLEOTIDE SEQUENCE [LARGE SCALE GENOMIC DNA]</scope>
    <source>
        <strain evidence="2 3">R602</strain>
        <plasmid evidence="2 3">pRgalR602c</plasmid>
    </source>
</reference>
<feature type="domain" description="Calcineurin-like phosphoesterase" evidence="1">
    <location>
        <begin position="32"/>
        <end position="232"/>
    </location>
</feature>
<dbReference type="Gene3D" id="3.60.21.10">
    <property type="match status" value="1"/>
</dbReference>
<accession>A0A0B4XFT9</accession>
<gene>
    <name evidence="2" type="ORF">RGR602_PC01325</name>
</gene>
<dbReference type="RefSeq" id="WP_040115590.1">
    <property type="nucleotide sequence ID" value="NZ_CP006880.1"/>
</dbReference>
<name>A0A0B4XFT9_9HYPH</name>
<evidence type="ECO:0000313" key="2">
    <source>
        <dbReference type="EMBL" id="AJD45352.1"/>
    </source>
</evidence>
<proteinExistence type="predicted"/>
<sequence>MFHFPMRWRRNINPQSIGRQRLSWSDNDFDAIYAVSDIHGCADELAEAQRRIVDDARAYLGRKLLVFLGDYVDRGPASSKVLDMLAAGPPVGFMQVALSGNHDDEFARMFRKPSIIGDWLDFAGTETLASYGIDVAHVIKTKGVRGLQGLVAELVPEEHIAMIEMMPVSLQIGKLLFVHAGIKPGVDMSKQTDMDLMWIREPFLSEGPRRPLFVIHGHTPVLQPTFGPQRVAIDTAATATGHLTVLKIAEASFNFI</sequence>
<geneLocation type="plasmid" evidence="2 3">
    <name>pRgalR602c</name>
</geneLocation>
<dbReference type="InterPro" id="IPR029052">
    <property type="entry name" value="Metallo-depent_PP-like"/>
</dbReference>
<protein>
    <submittedName>
        <fullName evidence="2">Metallophosphoesterase protein</fullName>
    </submittedName>
</protein>
<dbReference type="KEGG" id="rga:RGR602_PC01325"/>
<dbReference type="HOGENOM" id="CLU_023125_4_1_5"/>
<organism evidence="2 3">
    <name type="scientific">Rhizobium gallicum bv. gallicum R602sp</name>
    <dbReference type="NCBI Taxonomy" id="1041138"/>
    <lineage>
        <taxon>Bacteria</taxon>
        <taxon>Pseudomonadati</taxon>
        <taxon>Pseudomonadota</taxon>
        <taxon>Alphaproteobacteria</taxon>
        <taxon>Hyphomicrobiales</taxon>
        <taxon>Rhizobiaceae</taxon>
        <taxon>Rhizobium/Agrobacterium group</taxon>
        <taxon>Rhizobium</taxon>
    </lineage>
</organism>
<dbReference type="InterPro" id="IPR004843">
    <property type="entry name" value="Calcineurin-like_PHP"/>
</dbReference>
<dbReference type="GO" id="GO:0005737">
    <property type="term" value="C:cytoplasm"/>
    <property type="evidence" value="ECO:0007669"/>
    <property type="project" value="TreeGrafter"/>
</dbReference>
<evidence type="ECO:0000259" key="1">
    <source>
        <dbReference type="Pfam" id="PF00149"/>
    </source>
</evidence>
<dbReference type="CDD" id="cd00144">
    <property type="entry name" value="MPP_PPP_family"/>
    <property type="match status" value="1"/>
</dbReference>
<dbReference type="GO" id="GO:0016791">
    <property type="term" value="F:phosphatase activity"/>
    <property type="evidence" value="ECO:0007669"/>
    <property type="project" value="TreeGrafter"/>
</dbReference>
<evidence type="ECO:0000313" key="3">
    <source>
        <dbReference type="Proteomes" id="UP000031368"/>
    </source>
</evidence>
<dbReference type="EMBL" id="CP006880">
    <property type="protein sequence ID" value="AJD45352.1"/>
    <property type="molecule type" value="Genomic_DNA"/>
</dbReference>
<dbReference type="AlphaFoldDB" id="A0A0B4XFT9"/>
<keyword evidence="3" id="KW-1185">Reference proteome</keyword>